<keyword evidence="1" id="KW-0547">Nucleotide-binding</keyword>
<gene>
    <name evidence="7" type="ORF">Verru16b_03013</name>
</gene>
<evidence type="ECO:0000313" key="8">
    <source>
        <dbReference type="Proteomes" id="UP000095228"/>
    </source>
</evidence>
<sequence>MSPPPTAPLAPLTGFPDPDTVLDAFLKAMAARGLTLYPEQEEAILELFAGRNVILNTPTGSGKSLVAAALHFKALCAGQRSVYTCPIKALVNEKFLSLCRDFGPENVGMMTGDASVNPQAPVLCCTAEILANIALTRGDQAEVRAVIMDEFHYYSDAERGYAWQAPLLTLPQSRFLLMSATLGSTEFFEKELTRLTGAPSLTVRSDRRPVPLAFEYSETPLAERITQLLADQRAPVYLVHFTQRAAAEAAQSLMSLAVCTKDEKAALATALERVKFNSPYGKDMKRWLRHGIGVHHAGLLPKYRILVEQLAQKGLLKLICGTDTLGVGINVPIRTVLFTQLWKYDGTKAAILSVRDFRQVSGRAGRAGYDAQGYVIVQAPEHVIENKRAEEKAAADPAKKKKLVKARAPEGSVGWDAKTFERLRTASPEELSSRFDVSHGMLLLVLSRDTDGCRALRQLINDCHETPTKKRALRKRAWQLFRALLDRKIVEILPKAASSALGPEPVERAPDSRPASGRKLRVNVALQDDFSLHQALSIYLIDTLPLLNRESPDYPFDVLTLCEAIVEDPDQILRRQVDKEKGRKIEEWKAAGIPYEERMAKLEEVEHPKPLREFLYETFNTFAAAHPWVGQENVRPKSIAREMFERYQSFSDYIRDYGLERSEGLLLRHLMQVFKVLAQTVPESAKTPEVVEMEDYFRELIRGIDSSLLDEWEKLKNPDFVAAELEGKPARPASFDVTRDRVAFKRLVRTAILGFLQDAAARDWEGARLRFAPEAEPGSEALLLAESRRIEKEFAAYFEARGRFRLDPEGRNSKHTHIAEDEGQTAEDGGRIWPIAQVLADTEEQNDWEVRFTVSLDRSRQENRPVLNFISVRPVGAE</sequence>
<dbReference type="AlphaFoldDB" id="A0A1D8AYF0"/>
<dbReference type="GO" id="GO:0004386">
    <property type="term" value="F:helicase activity"/>
    <property type="evidence" value="ECO:0007669"/>
    <property type="project" value="UniProtKB-KW"/>
</dbReference>
<evidence type="ECO:0000313" key="7">
    <source>
        <dbReference type="EMBL" id="AOS45922.1"/>
    </source>
</evidence>
<dbReference type="Pfam" id="PF00271">
    <property type="entry name" value="Helicase_C"/>
    <property type="match status" value="1"/>
</dbReference>
<reference evidence="7 8" key="1">
    <citation type="submission" date="2016-06" db="EMBL/GenBank/DDBJ databases">
        <title>Three novel species with peptidoglycan cell walls form the new genus Lacunisphaera gen. nov. in the family Opitutaceae of the verrucomicrobial subdivision 4.</title>
        <authorList>
            <person name="Rast P."/>
            <person name="Gloeckner I."/>
            <person name="Jogler M."/>
            <person name="Boedeker C."/>
            <person name="Jeske O."/>
            <person name="Wiegand S."/>
            <person name="Reinhardt R."/>
            <person name="Schumann P."/>
            <person name="Rohde M."/>
            <person name="Spring S."/>
            <person name="Gloeckner F.O."/>
            <person name="Jogler C."/>
        </authorList>
    </citation>
    <scope>NUCLEOTIDE SEQUENCE [LARGE SCALE GENOMIC DNA]</scope>
    <source>
        <strain evidence="7 8">IG16b</strain>
    </source>
</reference>
<dbReference type="Pfam" id="PF00270">
    <property type="entry name" value="DEAD"/>
    <property type="match status" value="1"/>
</dbReference>
<dbReference type="InterPro" id="IPR021904">
    <property type="entry name" value="DUF3516"/>
</dbReference>
<keyword evidence="2" id="KW-0378">Hydrolase</keyword>
<dbReference type="KEGG" id="obg:Verru16b_03013"/>
<dbReference type="PANTHER" id="PTHR12131:SF1">
    <property type="entry name" value="ATP-DEPENDENT RNA HELICASE SUPV3L1, MITOCHONDRIAL-RELATED"/>
    <property type="match status" value="1"/>
</dbReference>
<evidence type="ECO:0000256" key="4">
    <source>
        <dbReference type="ARBA" id="ARBA00022840"/>
    </source>
</evidence>
<dbReference type="SMART" id="SM00490">
    <property type="entry name" value="HELICc"/>
    <property type="match status" value="1"/>
</dbReference>
<dbReference type="CDD" id="cd17921">
    <property type="entry name" value="DEXHc_Ski2"/>
    <property type="match status" value="1"/>
</dbReference>
<dbReference type="PROSITE" id="PS50890">
    <property type="entry name" value="PUA"/>
    <property type="match status" value="1"/>
</dbReference>
<dbReference type="GO" id="GO:0003676">
    <property type="term" value="F:nucleic acid binding"/>
    <property type="evidence" value="ECO:0007669"/>
    <property type="project" value="InterPro"/>
</dbReference>
<accession>A0A1D8AYF0</accession>
<dbReference type="RefSeq" id="WP_069963019.1">
    <property type="nucleotide sequence ID" value="NZ_CP016094.1"/>
</dbReference>
<protein>
    <submittedName>
        <fullName evidence="7">Ski2-like helicase</fullName>
    </submittedName>
</protein>
<keyword evidence="8" id="KW-1185">Reference proteome</keyword>
<dbReference type="GO" id="GO:0005524">
    <property type="term" value="F:ATP binding"/>
    <property type="evidence" value="ECO:0007669"/>
    <property type="project" value="UniProtKB-KW"/>
</dbReference>
<dbReference type="InterPro" id="IPR014001">
    <property type="entry name" value="Helicase_ATP-bd"/>
</dbReference>
<dbReference type="EMBL" id="CP016094">
    <property type="protein sequence ID" value="AOS45922.1"/>
    <property type="molecule type" value="Genomic_DNA"/>
</dbReference>
<evidence type="ECO:0000256" key="1">
    <source>
        <dbReference type="ARBA" id="ARBA00022741"/>
    </source>
</evidence>
<keyword evidence="3 7" id="KW-0347">Helicase</keyword>
<dbReference type="InterPro" id="IPR011545">
    <property type="entry name" value="DEAD/DEAH_box_helicase_dom"/>
</dbReference>
<feature type="domain" description="Helicase C-terminal" evidence="6">
    <location>
        <begin position="252"/>
        <end position="404"/>
    </location>
</feature>
<dbReference type="PANTHER" id="PTHR12131">
    <property type="entry name" value="ATP-DEPENDENT RNA AND DNA HELICASE"/>
    <property type="match status" value="1"/>
</dbReference>
<name>A0A1D8AYF0_9BACT</name>
<dbReference type="Gene3D" id="3.40.50.300">
    <property type="entry name" value="P-loop containing nucleotide triphosphate hydrolases"/>
    <property type="match status" value="2"/>
</dbReference>
<dbReference type="InterPro" id="IPR001650">
    <property type="entry name" value="Helicase_C-like"/>
</dbReference>
<dbReference type="STRING" id="1838286.Verru16b_03013"/>
<dbReference type="GO" id="GO:0016787">
    <property type="term" value="F:hydrolase activity"/>
    <property type="evidence" value="ECO:0007669"/>
    <property type="project" value="UniProtKB-KW"/>
</dbReference>
<dbReference type="PROSITE" id="PS51192">
    <property type="entry name" value="HELICASE_ATP_BIND_1"/>
    <property type="match status" value="1"/>
</dbReference>
<dbReference type="InterPro" id="IPR027417">
    <property type="entry name" value="P-loop_NTPase"/>
</dbReference>
<dbReference type="SUPFAM" id="SSF52540">
    <property type="entry name" value="P-loop containing nucleoside triphosphate hydrolases"/>
    <property type="match status" value="1"/>
</dbReference>
<dbReference type="PROSITE" id="PS51194">
    <property type="entry name" value="HELICASE_CTER"/>
    <property type="match status" value="1"/>
</dbReference>
<feature type="domain" description="Helicase ATP-binding" evidence="5">
    <location>
        <begin position="44"/>
        <end position="200"/>
    </location>
</feature>
<organism evidence="7 8">
    <name type="scientific">Lacunisphaera limnophila</name>
    <dbReference type="NCBI Taxonomy" id="1838286"/>
    <lineage>
        <taxon>Bacteria</taxon>
        <taxon>Pseudomonadati</taxon>
        <taxon>Verrucomicrobiota</taxon>
        <taxon>Opitutia</taxon>
        <taxon>Opitutales</taxon>
        <taxon>Opitutaceae</taxon>
        <taxon>Lacunisphaera</taxon>
    </lineage>
</organism>
<keyword evidence="4" id="KW-0067">ATP-binding</keyword>
<evidence type="ECO:0000259" key="6">
    <source>
        <dbReference type="PROSITE" id="PS51194"/>
    </source>
</evidence>
<proteinExistence type="predicted"/>
<evidence type="ECO:0000256" key="2">
    <source>
        <dbReference type="ARBA" id="ARBA00022801"/>
    </source>
</evidence>
<dbReference type="InterPro" id="IPR050699">
    <property type="entry name" value="RNA-DNA_Helicase"/>
</dbReference>
<dbReference type="SMART" id="SM00487">
    <property type="entry name" value="DEXDc"/>
    <property type="match status" value="1"/>
</dbReference>
<evidence type="ECO:0000259" key="5">
    <source>
        <dbReference type="PROSITE" id="PS51192"/>
    </source>
</evidence>
<dbReference type="Proteomes" id="UP000095228">
    <property type="component" value="Chromosome"/>
</dbReference>
<dbReference type="Pfam" id="PF12029">
    <property type="entry name" value="DUF3516"/>
    <property type="match status" value="1"/>
</dbReference>
<evidence type="ECO:0000256" key="3">
    <source>
        <dbReference type="ARBA" id="ARBA00022806"/>
    </source>
</evidence>